<reference evidence="2" key="1">
    <citation type="journal article" date="2019" name="Sci. Rep.">
        <title>Draft genome of Tanacetum cinerariifolium, the natural source of mosquito coil.</title>
        <authorList>
            <person name="Yamashiro T."/>
            <person name="Shiraishi A."/>
            <person name="Satake H."/>
            <person name="Nakayama K."/>
        </authorList>
    </citation>
    <scope>NUCLEOTIDE SEQUENCE</scope>
</reference>
<accession>A0A699I9S0</accession>
<dbReference type="EMBL" id="BKCJ010280749">
    <property type="protein sequence ID" value="GEZ45351.1"/>
    <property type="molecule type" value="Genomic_DNA"/>
</dbReference>
<evidence type="ECO:0000256" key="1">
    <source>
        <dbReference type="SAM" id="MobiDB-lite"/>
    </source>
</evidence>
<sequence length="310" mass="34569">MDFRNFMMQEIDGEFKFLSEGCIDDNQCSPSSKSINNEASVINTKPLTSIHPTNYVEDVADSDDTYAGDNENPLVGTSLPPLLEAGKKLRLLGKRKLPSGIRDSLLKSFLQPKREFKNDIAYAELERKCNEALLDLDKNQLVVDMQTEIDTLQGRVYGLHKMDALKRDRASVVTKLVPDAATKLIRSDEIGMLVAKLVKAFIIYARCAAFEEVAKLKEPFVMEKMVGYRPSSKQEFDQAADDLTNASGPRISIPHCEKGQADVINVISCFGFLVTLDLHAHTFLFEYIRVAEVLIVGYEHVVMNCGLAGN</sequence>
<dbReference type="AlphaFoldDB" id="A0A699I9S0"/>
<evidence type="ECO:0000313" key="2">
    <source>
        <dbReference type="EMBL" id="GEZ45351.1"/>
    </source>
</evidence>
<proteinExistence type="predicted"/>
<gene>
    <name evidence="2" type="ORF">Tci_517324</name>
</gene>
<feature type="region of interest" description="Disordered" evidence="1">
    <location>
        <begin position="60"/>
        <end position="79"/>
    </location>
</feature>
<organism evidence="2">
    <name type="scientific">Tanacetum cinerariifolium</name>
    <name type="common">Dalmatian daisy</name>
    <name type="synonym">Chrysanthemum cinerariifolium</name>
    <dbReference type="NCBI Taxonomy" id="118510"/>
    <lineage>
        <taxon>Eukaryota</taxon>
        <taxon>Viridiplantae</taxon>
        <taxon>Streptophyta</taxon>
        <taxon>Embryophyta</taxon>
        <taxon>Tracheophyta</taxon>
        <taxon>Spermatophyta</taxon>
        <taxon>Magnoliopsida</taxon>
        <taxon>eudicotyledons</taxon>
        <taxon>Gunneridae</taxon>
        <taxon>Pentapetalae</taxon>
        <taxon>asterids</taxon>
        <taxon>campanulids</taxon>
        <taxon>Asterales</taxon>
        <taxon>Asteraceae</taxon>
        <taxon>Asteroideae</taxon>
        <taxon>Anthemideae</taxon>
        <taxon>Anthemidinae</taxon>
        <taxon>Tanacetum</taxon>
    </lineage>
</organism>
<name>A0A699I9S0_TANCI</name>
<feature type="non-terminal residue" evidence="2">
    <location>
        <position position="310"/>
    </location>
</feature>
<protein>
    <submittedName>
        <fullName evidence="2">Uncharacterized protein</fullName>
    </submittedName>
</protein>
<comment type="caution">
    <text evidence="2">The sequence shown here is derived from an EMBL/GenBank/DDBJ whole genome shotgun (WGS) entry which is preliminary data.</text>
</comment>